<organism evidence="2 3">
    <name type="scientific">Stakelama sediminis</name>
    <dbReference type="NCBI Taxonomy" id="463200"/>
    <lineage>
        <taxon>Bacteria</taxon>
        <taxon>Pseudomonadati</taxon>
        <taxon>Pseudomonadota</taxon>
        <taxon>Alphaproteobacteria</taxon>
        <taxon>Sphingomonadales</taxon>
        <taxon>Sphingomonadaceae</taxon>
        <taxon>Stakelama</taxon>
    </lineage>
</organism>
<accession>A0A840Z3N4</accession>
<comment type="caution">
    <text evidence="2">The sequence shown here is derived from an EMBL/GenBank/DDBJ whole genome shotgun (WGS) entry which is preliminary data.</text>
</comment>
<dbReference type="RefSeq" id="WP_184006097.1">
    <property type="nucleotide sequence ID" value="NZ_BAABIF010000011.1"/>
</dbReference>
<keyword evidence="1" id="KW-0812">Transmembrane</keyword>
<keyword evidence="3" id="KW-1185">Reference proteome</keyword>
<feature type="transmembrane region" description="Helical" evidence="1">
    <location>
        <begin position="171"/>
        <end position="191"/>
    </location>
</feature>
<feature type="transmembrane region" description="Helical" evidence="1">
    <location>
        <begin position="137"/>
        <end position="159"/>
    </location>
</feature>
<keyword evidence="1" id="KW-0472">Membrane</keyword>
<gene>
    <name evidence="2" type="ORF">FHR23_003313</name>
</gene>
<feature type="transmembrane region" description="Helical" evidence="1">
    <location>
        <begin position="211"/>
        <end position="231"/>
    </location>
</feature>
<feature type="transmembrane region" description="Helical" evidence="1">
    <location>
        <begin position="82"/>
        <end position="104"/>
    </location>
</feature>
<proteinExistence type="predicted"/>
<reference evidence="2 3" key="1">
    <citation type="submission" date="2020-08" db="EMBL/GenBank/DDBJ databases">
        <title>Genomic Encyclopedia of Type Strains, Phase IV (KMG-IV): sequencing the most valuable type-strain genomes for metagenomic binning, comparative biology and taxonomic classification.</title>
        <authorList>
            <person name="Goeker M."/>
        </authorList>
    </citation>
    <scope>NUCLEOTIDE SEQUENCE [LARGE SCALE GENOMIC DNA]</scope>
    <source>
        <strain evidence="2 3">DSM 27203</strain>
    </source>
</reference>
<evidence type="ECO:0000313" key="3">
    <source>
        <dbReference type="Proteomes" id="UP000554342"/>
    </source>
</evidence>
<name>A0A840Z3N4_9SPHN</name>
<evidence type="ECO:0000313" key="2">
    <source>
        <dbReference type="EMBL" id="MBB5720347.1"/>
    </source>
</evidence>
<evidence type="ECO:0000256" key="1">
    <source>
        <dbReference type="SAM" id="Phobius"/>
    </source>
</evidence>
<sequence length="238" mass="25017">MKGKILGYDADAHSGVITGEDGHRYRFTEKDWRSDRRPAVGASVDFDRNEDCAIEVYSLNASIGGISAETLKGPNSEKIVRLFTQSLATPLAVIVLFAMFLPAISSPMSSMSTFGLGNMPDLSGISMLLNNRSDNSVGAIQSLMFLRFAAPLTAIWLIWAAAAGKSTRLPMIACAASALIAALLAFAFRSALLSMMGPMGAAIGNAVSVGIGSWLLVLAGLALFAAAFGIVKNPLADR</sequence>
<keyword evidence="1" id="KW-1133">Transmembrane helix</keyword>
<dbReference type="AlphaFoldDB" id="A0A840Z3N4"/>
<dbReference type="EMBL" id="JACIJI010000014">
    <property type="protein sequence ID" value="MBB5720347.1"/>
    <property type="molecule type" value="Genomic_DNA"/>
</dbReference>
<dbReference type="Proteomes" id="UP000554342">
    <property type="component" value="Unassembled WGS sequence"/>
</dbReference>
<protein>
    <submittedName>
        <fullName evidence="2">Uncharacterized protein</fullName>
    </submittedName>
</protein>